<feature type="non-terminal residue" evidence="1">
    <location>
        <position position="1"/>
    </location>
</feature>
<accession>A0A382Y0F2</accession>
<organism evidence="1">
    <name type="scientific">marine metagenome</name>
    <dbReference type="NCBI Taxonomy" id="408172"/>
    <lineage>
        <taxon>unclassified sequences</taxon>
        <taxon>metagenomes</taxon>
        <taxon>ecological metagenomes</taxon>
    </lineage>
</organism>
<sequence length="220" mass="24150">TQLVVQRTVDFKESTDDMEETVLTSPIDGSPLFEGLAYYQTKSGDFRIAKSFANRRLELDEASTLIKEGRIGPLDGFTSKAGRPFSAMLKLEEDNKVTFVFNETPGGANADDPATIVDAPVVGECPICKGEVRETPNSIVCIKNPIVSKGKCKFRVTKTLLDLQIPPEELRALLNDGKTSLLKGFKSRKTRRLFDATLFLKEDGGIGFEFPSKPKRAASA</sequence>
<dbReference type="AlphaFoldDB" id="A0A382Y0F2"/>
<dbReference type="EMBL" id="UINC01171438">
    <property type="protein sequence ID" value="SVD76008.1"/>
    <property type="molecule type" value="Genomic_DNA"/>
</dbReference>
<evidence type="ECO:0000313" key="1">
    <source>
        <dbReference type="EMBL" id="SVD76008.1"/>
    </source>
</evidence>
<dbReference type="InterPro" id="IPR025589">
    <property type="entry name" value="Toprim_C_rpt"/>
</dbReference>
<proteinExistence type="predicted"/>
<reference evidence="1" key="1">
    <citation type="submission" date="2018-05" db="EMBL/GenBank/DDBJ databases">
        <authorList>
            <person name="Lanie J.A."/>
            <person name="Ng W.-L."/>
            <person name="Kazmierczak K.M."/>
            <person name="Andrzejewski T.M."/>
            <person name="Davidsen T.M."/>
            <person name="Wayne K.J."/>
            <person name="Tettelin H."/>
            <person name="Glass J.I."/>
            <person name="Rusch D."/>
            <person name="Podicherti R."/>
            <person name="Tsui H.-C.T."/>
            <person name="Winkler M.E."/>
        </authorList>
    </citation>
    <scope>NUCLEOTIDE SEQUENCE</scope>
</reference>
<gene>
    <name evidence="1" type="ORF">METZ01_LOCUS428862</name>
</gene>
<dbReference type="Pfam" id="PF13342">
    <property type="entry name" value="Toprim_Crpt"/>
    <property type="match status" value="2"/>
</dbReference>
<protein>
    <recommendedName>
        <fullName evidence="2">DNA topoisomerase type IA central domain-containing protein</fullName>
    </recommendedName>
</protein>
<evidence type="ECO:0008006" key="2">
    <source>
        <dbReference type="Google" id="ProtNLM"/>
    </source>
</evidence>
<name>A0A382Y0F2_9ZZZZ</name>